<evidence type="ECO:0000313" key="1">
    <source>
        <dbReference type="EMBL" id="CAI9098192.1"/>
    </source>
</evidence>
<gene>
    <name evidence="1" type="ORF">OLC1_LOCUS8471</name>
</gene>
<protein>
    <submittedName>
        <fullName evidence="1">OLC1v1034801C1</fullName>
    </submittedName>
</protein>
<sequence>MVVILRMLGADDSVCDARERVSNQEIPSELEEFDTDNDEQGSLLLNTESTELLSDDDVFSESDNDSASLDEISEGYEENEVSNLDNFSEELDEDYSGIDDVCDEFVYPCDSEYLSEPEGTDYMIFDDHTVFHDEMDEPVDEINHVLAFCASLSGLLDDPTCDIGHWNEKGDSQESVYEDVNNELLSVKDFGGKMISDVSSVPVIDFSVEFPNVIGGMPDGSERTGGSTMNSILSAEWRNSVRSWDKLVTCFSGGTVSSVKRSLQSWHELVSGFKGGTAVYESSVRVKMPVDERDSVWMIAWQLAQLGYLSVSCRDVGCIDQTFRLAKVVLCV</sequence>
<keyword evidence="2" id="KW-1185">Reference proteome</keyword>
<reference evidence="1" key="1">
    <citation type="submission" date="2023-03" db="EMBL/GenBank/DDBJ databases">
        <authorList>
            <person name="Julca I."/>
        </authorList>
    </citation>
    <scope>NUCLEOTIDE SEQUENCE</scope>
</reference>
<name>A0AAV1CUC1_OLDCO</name>
<evidence type="ECO:0000313" key="2">
    <source>
        <dbReference type="Proteomes" id="UP001161247"/>
    </source>
</evidence>
<dbReference type="EMBL" id="OX459120">
    <property type="protein sequence ID" value="CAI9098192.1"/>
    <property type="molecule type" value="Genomic_DNA"/>
</dbReference>
<dbReference type="Proteomes" id="UP001161247">
    <property type="component" value="Chromosome 3"/>
</dbReference>
<dbReference type="AlphaFoldDB" id="A0AAV1CUC1"/>
<proteinExistence type="predicted"/>
<accession>A0AAV1CUC1</accession>
<organism evidence="1 2">
    <name type="scientific">Oldenlandia corymbosa var. corymbosa</name>
    <dbReference type="NCBI Taxonomy" id="529605"/>
    <lineage>
        <taxon>Eukaryota</taxon>
        <taxon>Viridiplantae</taxon>
        <taxon>Streptophyta</taxon>
        <taxon>Embryophyta</taxon>
        <taxon>Tracheophyta</taxon>
        <taxon>Spermatophyta</taxon>
        <taxon>Magnoliopsida</taxon>
        <taxon>eudicotyledons</taxon>
        <taxon>Gunneridae</taxon>
        <taxon>Pentapetalae</taxon>
        <taxon>asterids</taxon>
        <taxon>lamiids</taxon>
        <taxon>Gentianales</taxon>
        <taxon>Rubiaceae</taxon>
        <taxon>Rubioideae</taxon>
        <taxon>Spermacoceae</taxon>
        <taxon>Hedyotis-Oldenlandia complex</taxon>
        <taxon>Oldenlandia</taxon>
    </lineage>
</organism>